<keyword evidence="1" id="KW-0175">Coiled coil</keyword>
<dbReference type="PANTHER" id="PTHR30619">
    <property type="entry name" value="DNA INTERNALIZATION/COMPETENCE PROTEIN COMEC/REC2"/>
    <property type="match status" value="1"/>
</dbReference>
<dbReference type="KEGG" id="haad:MW046_01335"/>
<dbReference type="EMBL" id="CP096019">
    <property type="protein sequence ID" value="UPM43106.1"/>
    <property type="molecule type" value="Genomic_DNA"/>
</dbReference>
<evidence type="ECO:0000313" key="4">
    <source>
        <dbReference type="Proteomes" id="UP000831768"/>
    </source>
</evidence>
<dbReference type="RefSeq" id="WP_247993776.1">
    <property type="nucleotide sequence ID" value="NZ_CP096019.1"/>
</dbReference>
<dbReference type="AlphaFoldDB" id="A0A8U0A2M3"/>
<feature type="coiled-coil region" evidence="1">
    <location>
        <begin position="319"/>
        <end position="388"/>
    </location>
</feature>
<dbReference type="InterPro" id="IPR001279">
    <property type="entry name" value="Metallo-B-lactamas"/>
</dbReference>
<dbReference type="Proteomes" id="UP000831768">
    <property type="component" value="Chromosome"/>
</dbReference>
<dbReference type="Gene3D" id="3.60.15.10">
    <property type="entry name" value="Ribonuclease Z/Hydroxyacylglutathione hydrolase-like"/>
    <property type="match status" value="1"/>
</dbReference>
<keyword evidence="4" id="KW-1185">Reference proteome</keyword>
<organism evidence="3 4">
    <name type="scientific">Halocatena salina</name>
    <dbReference type="NCBI Taxonomy" id="2934340"/>
    <lineage>
        <taxon>Archaea</taxon>
        <taxon>Methanobacteriati</taxon>
        <taxon>Methanobacteriota</taxon>
        <taxon>Stenosarchaea group</taxon>
        <taxon>Halobacteria</taxon>
        <taxon>Halobacteriales</taxon>
        <taxon>Natronomonadaceae</taxon>
        <taxon>Halocatena</taxon>
    </lineage>
</organism>
<dbReference type="Pfam" id="PF00753">
    <property type="entry name" value="Lactamase_B"/>
    <property type="match status" value="1"/>
</dbReference>
<dbReference type="CDD" id="cd07731">
    <property type="entry name" value="ComA-like_MBL-fold"/>
    <property type="match status" value="1"/>
</dbReference>
<dbReference type="InterPro" id="IPR036866">
    <property type="entry name" value="RibonucZ/Hydroxyglut_hydro"/>
</dbReference>
<gene>
    <name evidence="3" type="ORF">MW046_01335</name>
</gene>
<dbReference type="SUPFAM" id="SSF56281">
    <property type="entry name" value="Metallo-hydrolase/oxidoreductase"/>
    <property type="match status" value="1"/>
</dbReference>
<accession>A0A8U0A2M3</accession>
<dbReference type="PANTHER" id="PTHR30619:SF1">
    <property type="entry name" value="RECOMBINATION PROTEIN 2"/>
    <property type="match status" value="1"/>
</dbReference>
<protein>
    <submittedName>
        <fullName evidence="3">MBL fold metallo-hydrolase</fullName>
    </submittedName>
</protein>
<evidence type="ECO:0000313" key="3">
    <source>
        <dbReference type="EMBL" id="UPM43106.1"/>
    </source>
</evidence>
<feature type="domain" description="Metallo-beta-lactamase" evidence="2">
    <location>
        <begin position="19"/>
        <end position="222"/>
    </location>
</feature>
<evidence type="ECO:0000256" key="1">
    <source>
        <dbReference type="SAM" id="Coils"/>
    </source>
</evidence>
<dbReference type="InterPro" id="IPR035681">
    <property type="entry name" value="ComA-like_MBL"/>
</dbReference>
<sequence>MAVRDGSGKFHIDVIDVGQADSILLEGPDGTTMLVDSGHWHDEGEHVLDHLNESEIDHLDYLVATHDDWDHIGGHADIIDEFGSDGIGTVYSPAKEEEGKRSAAVTQYKTALAENGIKENQLHAESAALDLDGVTIDILNPSEEIDSKARNENSVVMQATYGKQSILLAGDIKGKAETQLVEKHAEQLSDVDVLKTAHHGSKFSTGEALLETCEPETVLYSHAEESKHDHPDTETVTRTTQADNAHSTALHGTTSLTFDGQNEIAVEHTNDTDLHDATDFAALIHYHRDNDVALDEIDSIARSDLLASIPYEIVDNASIIEDSQAVQTLQDENEALQDQLDEATEALDAKDDVIDAKDDVIDAKDNIIDEKDQRIEQLQNRLAALEQATKE</sequence>
<name>A0A8U0A2M3_9EURY</name>
<dbReference type="SMART" id="SM00849">
    <property type="entry name" value="Lactamase_B"/>
    <property type="match status" value="1"/>
</dbReference>
<dbReference type="GeneID" id="71926648"/>
<proteinExistence type="predicted"/>
<evidence type="ECO:0000259" key="2">
    <source>
        <dbReference type="SMART" id="SM00849"/>
    </source>
</evidence>
<reference evidence="3" key="1">
    <citation type="submission" date="2022-04" db="EMBL/GenBank/DDBJ databases">
        <title>Halocatena sp. nov., isolated from a salt lake.</title>
        <authorList>
            <person name="Cui H.-L."/>
        </authorList>
    </citation>
    <scope>NUCLEOTIDE SEQUENCE</scope>
    <source>
        <strain evidence="3">AD-1</strain>
    </source>
</reference>
<dbReference type="InterPro" id="IPR052159">
    <property type="entry name" value="Competence_DNA_uptake"/>
</dbReference>